<evidence type="ECO:0000259" key="3">
    <source>
        <dbReference type="Pfam" id="PF13087"/>
    </source>
</evidence>
<dbReference type="EMBL" id="FNDD01000037">
    <property type="protein sequence ID" value="SDH93260.1"/>
    <property type="molecule type" value="Genomic_DNA"/>
</dbReference>
<dbReference type="STRING" id="861298.SAMN04488136_1375"/>
<dbReference type="InterPro" id="IPR041677">
    <property type="entry name" value="DNA2/NAM7_AAA_11"/>
</dbReference>
<evidence type="ECO:0000259" key="2">
    <source>
        <dbReference type="Pfam" id="PF13086"/>
    </source>
</evidence>
<evidence type="ECO:0000313" key="5">
    <source>
        <dbReference type="Proteomes" id="UP000198854"/>
    </source>
</evidence>
<dbReference type="PANTHER" id="PTHR10887:SF495">
    <property type="entry name" value="HELICASE SENATAXIN ISOFORM X1-RELATED"/>
    <property type="match status" value="1"/>
</dbReference>
<dbReference type="OrthoDB" id="9757917at2"/>
<dbReference type="RefSeq" id="WP_093279030.1">
    <property type="nucleotide sequence ID" value="NZ_FNDD01000037.1"/>
</dbReference>
<accession>A0A1G8GG07</accession>
<dbReference type="InterPro" id="IPR047187">
    <property type="entry name" value="SF1_C_Upf1"/>
</dbReference>
<reference evidence="5" key="1">
    <citation type="submission" date="2016-10" db="EMBL/GenBank/DDBJ databases">
        <authorList>
            <person name="Varghese N."/>
            <person name="Submissions S."/>
        </authorList>
    </citation>
    <scope>NUCLEOTIDE SEQUENCE [LARGE SCALE GENOMIC DNA]</scope>
    <source>
        <strain evidence="5">CGMCC 1.10228</strain>
    </source>
</reference>
<name>A0A1G8GG07_9VIBR</name>
<dbReference type="Pfam" id="PF13086">
    <property type="entry name" value="AAA_11"/>
    <property type="match status" value="2"/>
</dbReference>
<proteinExistence type="predicted"/>
<protein>
    <submittedName>
        <fullName evidence="4">AAA domain-containing protein</fullName>
    </submittedName>
</protein>
<dbReference type="CDD" id="cd18808">
    <property type="entry name" value="SF1_C_Upf1"/>
    <property type="match status" value="1"/>
</dbReference>
<dbReference type="InterPro" id="IPR045055">
    <property type="entry name" value="DNA2/NAM7-like"/>
</dbReference>
<dbReference type="SUPFAM" id="SSF52540">
    <property type="entry name" value="P-loop containing nucleoside triphosphate hydrolases"/>
    <property type="match status" value="1"/>
</dbReference>
<dbReference type="Pfam" id="PF13087">
    <property type="entry name" value="AAA_12"/>
    <property type="match status" value="1"/>
</dbReference>
<dbReference type="PANTHER" id="PTHR10887">
    <property type="entry name" value="DNA2/NAM7 HELICASE FAMILY"/>
    <property type="match status" value="1"/>
</dbReference>
<evidence type="ECO:0000256" key="1">
    <source>
        <dbReference type="SAM" id="Coils"/>
    </source>
</evidence>
<feature type="domain" description="DNA2/NAM7 helicase-like C-terminal" evidence="3">
    <location>
        <begin position="1058"/>
        <end position="1299"/>
    </location>
</feature>
<gene>
    <name evidence="4" type="ORF">SAMN04488136_1375</name>
</gene>
<dbReference type="CDD" id="cd17934">
    <property type="entry name" value="DEXXQc_Upf1-like"/>
    <property type="match status" value="1"/>
</dbReference>
<organism evidence="4 5">
    <name type="scientific">Vibrio xiamenensis</name>
    <dbReference type="NCBI Taxonomy" id="861298"/>
    <lineage>
        <taxon>Bacteria</taxon>
        <taxon>Pseudomonadati</taxon>
        <taxon>Pseudomonadota</taxon>
        <taxon>Gammaproteobacteria</taxon>
        <taxon>Vibrionales</taxon>
        <taxon>Vibrionaceae</taxon>
        <taxon>Vibrio</taxon>
    </lineage>
</organism>
<keyword evidence="5" id="KW-1185">Reference proteome</keyword>
<sequence>MLRDFFKQLSTQDKNEQEPGIDIEESNVEEFNFYSSRGGIQKSSPDALKGTLYWSNENNSKYDFLLRSFKRLLGKNKRLALYYKRVSKDEEEQLEQFLSDFFPQNIPLSYFLANLSLQDNSDKRIALAIRLPNHGSFIDLLPPNSTVSIRGYWPVRKREPVFIPEDIFTTYNDDSAASYEVELLATASSLKPERNSRDNVLTPKLAQELPLISVKTADRLQEWLEFLKFKRALVSEKTIGLRYLKFDLNEQDQLEFLVVGGSKKELEQANQVFRRKALEAYELSISTDNWQFNISDKKLANRIPRGMELGQLKNQLSIIDANQSKQFSEVLTELYEQGVDNPVLATATIELPEDWKNKLDNATHEVLNDDEETQGDDQPHQYVEVKKELLDSVPKDGFISFPSVGDLALINRHERTIKNLRQNESCYSPYLSSYLFDINQANKLEQLPKVDSWFNETLNDAQKSAVAKMMGAPDLCLVQGPPGTGKTTVIAEAILQMARQGETVLLASQSHDAIDNCLRCIRNHPELRAIRLAKGQGKITEEGQAFSEHRSLERYYSSLHNHVQTSWIEPHQIKKDEIAKLQQWIDHADFVAADIAKAKKEHSDTQLECKAGRDQLLQVRKSFDEANEQYAHLQEQRQATNQSIAFIKQGEGNLTQAAFFPQSAHMLIHRLFKLSEIQVKLPDFIHSYEPTDNPESLALIISKTLPIWRVVTNRAEKMKHDILRLQAAGEGSLQDDDTQKRLLQLSDEVERLSDKMEIDDSASLANQWRDARRQMRELKQQQTGLDEQTYSCFVDKEIFANVSNASETEQLLSARINKLDAISGSIEEALLIVTNEQEHWLKEIGSAETPNGDAVKHAESVLANCEYKLRKLQSTLQQSKNQAGKLLLEQNVAESEDFELQLSNAKQRMNKLSSELLEESQIRAPWEGFFSDWAENLSENNAAQSDWAHIENTFVENCNLIAISCNESEQTLKNAGVESFDTVVIDEVSKATPVELLLPLMRARRAILVGDHRQLPPVFQESQDAQAFTDKAEEAMEEGDSKTLTKDNLRRFEKLVTASLFKEHFENADPSIRERLIVQYRMHPQIMKIVNHFYEGQLRYGFDSREKSEQINKENQDRRHMHGIVIDGKNNKLISSEKRCAKDGDEYLVEDHILWIDTSYDLKGNPFRESEERTNRLEARLIAHSLKNINEQSRQNGFSQKKKQKVGVVSFYASQCRVIRDEIRKVNGGNIQFDAIHVEINTVIRYQGKEKPIILISLVRNDGGPKNKRRSARANVARYEFINVAMSRAQNLLIVFGARNMLEQRDVYLPNMDAPGTQKKQVYRNIFGDLDRAARIFPASEMRIKEESTSNRKKRARK</sequence>
<dbReference type="Gene3D" id="3.40.50.300">
    <property type="entry name" value="P-loop containing nucleotide triphosphate hydrolases"/>
    <property type="match status" value="3"/>
</dbReference>
<keyword evidence="1" id="KW-0175">Coiled coil</keyword>
<dbReference type="GO" id="GO:0004386">
    <property type="term" value="F:helicase activity"/>
    <property type="evidence" value="ECO:0007669"/>
    <property type="project" value="InterPro"/>
</dbReference>
<dbReference type="InterPro" id="IPR027417">
    <property type="entry name" value="P-loop_NTPase"/>
</dbReference>
<feature type="domain" description="DNA2/NAM7 helicase helicase" evidence="2">
    <location>
        <begin position="866"/>
        <end position="1019"/>
    </location>
</feature>
<dbReference type="Proteomes" id="UP000198854">
    <property type="component" value="Unassembled WGS sequence"/>
</dbReference>
<feature type="coiled-coil region" evidence="1">
    <location>
        <begin position="616"/>
        <end position="643"/>
    </location>
</feature>
<feature type="coiled-coil region" evidence="1">
    <location>
        <begin position="735"/>
        <end position="781"/>
    </location>
</feature>
<feature type="domain" description="DNA2/NAM7 helicase helicase" evidence="2">
    <location>
        <begin position="458"/>
        <end position="639"/>
    </location>
</feature>
<evidence type="ECO:0000313" key="4">
    <source>
        <dbReference type="EMBL" id="SDH93260.1"/>
    </source>
</evidence>
<dbReference type="InterPro" id="IPR041679">
    <property type="entry name" value="DNA2/NAM7-like_C"/>
</dbReference>
<feature type="coiled-coil region" evidence="1">
    <location>
        <begin position="862"/>
        <end position="922"/>
    </location>
</feature>